<dbReference type="InterPro" id="IPR023509">
    <property type="entry name" value="DTD-like_sf"/>
</dbReference>
<keyword evidence="2 3" id="KW-0378">Hydrolase</keyword>
<sequence length="149" mass="16167">MRAVVQRVSSASVSVDGSVVSSIDFGFLVLLGVAACDNKDDAEFLADKVANLRVFSDEDGKLNRSILDIAGQVLVVSQFTLMGDARKGRRPSYNSAAPPALAEELYEYFCIVLSSYGLDVKKGVFRAHMDVRLCNDGPVTILLDSKKLF</sequence>
<dbReference type="SUPFAM" id="SSF69500">
    <property type="entry name" value="DTD-like"/>
    <property type="match status" value="1"/>
</dbReference>
<comment type="subunit">
    <text evidence="2">Homodimer.</text>
</comment>
<organism evidence="3 4">
    <name type="scientific">Rarispira pelagica</name>
    <dbReference type="NCBI Taxonomy" id="3141764"/>
    <lineage>
        <taxon>Bacteria</taxon>
        <taxon>Pseudomonadati</taxon>
        <taxon>Spirochaetota</taxon>
        <taxon>Spirochaetia</taxon>
        <taxon>Winmispirales</taxon>
        <taxon>Winmispiraceae</taxon>
        <taxon>Rarispira</taxon>
    </lineage>
</organism>
<comment type="similarity">
    <text evidence="1 2">Belongs to the DTD family.</text>
</comment>
<dbReference type="EC" id="3.1.1.96" evidence="2"/>
<dbReference type="InterPro" id="IPR003732">
    <property type="entry name" value="Daa-tRNA_deacyls_DTD"/>
</dbReference>
<accession>A0ABU9UAN8</accession>
<dbReference type="Gene3D" id="3.50.80.10">
    <property type="entry name" value="D-tyrosyl-tRNA(Tyr) deacylase"/>
    <property type="match status" value="1"/>
</dbReference>
<dbReference type="Proteomes" id="UP001466331">
    <property type="component" value="Unassembled WGS sequence"/>
</dbReference>
<comment type="subcellular location">
    <subcellularLocation>
        <location evidence="2">Cytoplasm</location>
    </subcellularLocation>
</comment>
<protein>
    <recommendedName>
        <fullName evidence="2">D-aminoacyl-tRNA deacylase</fullName>
        <shortName evidence="2">DTD</shortName>
        <ecNumber evidence="2">3.1.1.96</ecNumber>
    </recommendedName>
    <alternativeName>
        <fullName evidence="2">Gly-tRNA(Ala) deacylase</fullName>
        <ecNumber evidence="2">3.1.1.-</ecNumber>
    </alternativeName>
</protein>
<keyword evidence="2" id="KW-0820">tRNA-binding</keyword>
<dbReference type="RefSeq" id="WP_420069174.1">
    <property type="nucleotide sequence ID" value="NZ_JBCHKQ010000002.1"/>
</dbReference>
<comment type="catalytic activity">
    <reaction evidence="2">
        <text>glycyl-tRNA(Ala) + H2O = tRNA(Ala) + glycine + H(+)</text>
        <dbReference type="Rhea" id="RHEA:53744"/>
        <dbReference type="Rhea" id="RHEA-COMP:9657"/>
        <dbReference type="Rhea" id="RHEA-COMP:13640"/>
        <dbReference type="ChEBI" id="CHEBI:15377"/>
        <dbReference type="ChEBI" id="CHEBI:15378"/>
        <dbReference type="ChEBI" id="CHEBI:57305"/>
        <dbReference type="ChEBI" id="CHEBI:78442"/>
        <dbReference type="ChEBI" id="CHEBI:78522"/>
    </reaction>
</comment>
<keyword evidence="2" id="KW-0963">Cytoplasm</keyword>
<dbReference type="EMBL" id="JBCHKQ010000002">
    <property type="protein sequence ID" value="MEM5947724.1"/>
    <property type="molecule type" value="Genomic_DNA"/>
</dbReference>
<evidence type="ECO:0000256" key="1">
    <source>
        <dbReference type="ARBA" id="ARBA00009673"/>
    </source>
</evidence>
<comment type="domain">
    <text evidence="2">A Gly-cisPro motif from one monomer fits into the active site of the other monomer to allow specific chiral rejection of L-amino acids.</text>
</comment>
<comment type="catalytic activity">
    <reaction evidence="2">
        <text>a D-aminoacyl-tRNA + H2O = a tRNA + a D-alpha-amino acid + H(+)</text>
        <dbReference type="Rhea" id="RHEA:13953"/>
        <dbReference type="Rhea" id="RHEA-COMP:10123"/>
        <dbReference type="Rhea" id="RHEA-COMP:10124"/>
        <dbReference type="ChEBI" id="CHEBI:15377"/>
        <dbReference type="ChEBI" id="CHEBI:15378"/>
        <dbReference type="ChEBI" id="CHEBI:59871"/>
        <dbReference type="ChEBI" id="CHEBI:78442"/>
        <dbReference type="ChEBI" id="CHEBI:79333"/>
        <dbReference type="EC" id="3.1.1.96"/>
    </reaction>
</comment>
<evidence type="ECO:0000313" key="3">
    <source>
        <dbReference type="EMBL" id="MEM5947724.1"/>
    </source>
</evidence>
<comment type="caution">
    <text evidence="3">The sequence shown here is derived from an EMBL/GenBank/DDBJ whole genome shotgun (WGS) entry which is preliminary data.</text>
</comment>
<evidence type="ECO:0000313" key="4">
    <source>
        <dbReference type="Proteomes" id="UP001466331"/>
    </source>
</evidence>
<keyword evidence="3" id="KW-0413">Isomerase</keyword>
<dbReference type="HAMAP" id="MF_00518">
    <property type="entry name" value="Deacylase_Dtd"/>
    <property type="match status" value="1"/>
</dbReference>
<gene>
    <name evidence="2 3" type="primary">dtd</name>
    <name evidence="3" type="ORF">WKV44_04115</name>
</gene>
<dbReference type="GO" id="GO:0051499">
    <property type="term" value="F:D-aminoacyl-tRNA deacylase activity"/>
    <property type="evidence" value="ECO:0007669"/>
    <property type="project" value="UniProtKB-EC"/>
</dbReference>
<feature type="short sequence motif" description="Gly-cisPro motif, important for rejection of L-amino acids" evidence="2">
    <location>
        <begin position="137"/>
        <end position="138"/>
    </location>
</feature>
<evidence type="ECO:0000256" key="2">
    <source>
        <dbReference type="HAMAP-Rule" id="MF_00518"/>
    </source>
</evidence>
<keyword evidence="2" id="KW-0694">RNA-binding</keyword>
<dbReference type="GO" id="GO:0016853">
    <property type="term" value="F:isomerase activity"/>
    <property type="evidence" value="ECO:0007669"/>
    <property type="project" value="UniProtKB-KW"/>
</dbReference>
<reference evidence="3 4" key="1">
    <citation type="submission" date="2024-03" db="EMBL/GenBank/DDBJ databases">
        <title>Ignisphaera cupida sp. nov., a hyperthermophilic hydrolytic archaeon from a hot spring of Kamchatka, and proposal of Ignisphaeraceae fam. nov.</title>
        <authorList>
            <person name="Podosokorskaya O.A."/>
            <person name="Elcheninov A.G."/>
            <person name="Maltseva A.I."/>
            <person name="Zayulina K.S."/>
            <person name="Novikov A."/>
            <person name="Merkel A.Y."/>
        </authorList>
    </citation>
    <scope>NUCLEOTIDE SEQUENCE [LARGE SCALE GENOMIC DNA]</scope>
    <source>
        <strain evidence="3 4">38H-sp</strain>
    </source>
</reference>
<comment type="function">
    <text evidence="2">An aminoacyl-tRNA editing enzyme that deacylates mischarged D-aminoacyl-tRNAs. Also deacylates mischarged glycyl-tRNA(Ala), protecting cells against glycine mischarging by AlaRS. Acts via tRNA-based rather than protein-based catalysis; rejects L-amino acids rather than detecting D-amino acids in the active site. By recycling D-aminoacyl-tRNA to D-amino acids and free tRNA molecules, this enzyme counteracts the toxicity associated with the formation of D-aminoacyl-tRNA entities in vivo and helps enforce protein L-homochirality.</text>
</comment>
<keyword evidence="4" id="KW-1185">Reference proteome</keyword>
<name>A0ABU9UAN8_9SPIR</name>
<dbReference type="PANTHER" id="PTHR10472:SF5">
    <property type="entry name" value="D-AMINOACYL-TRNA DEACYLASE 1"/>
    <property type="match status" value="1"/>
</dbReference>
<proteinExistence type="inferred from homology"/>
<dbReference type="PANTHER" id="PTHR10472">
    <property type="entry name" value="D-TYROSYL-TRNA TYR DEACYLASE"/>
    <property type="match status" value="1"/>
</dbReference>
<dbReference type="EC" id="3.1.1.-" evidence="2"/>
<dbReference type="Pfam" id="PF02580">
    <property type="entry name" value="Tyr_Deacylase"/>
    <property type="match status" value="1"/>
</dbReference>
<dbReference type="NCBIfam" id="TIGR00256">
    <property type="entry name" value="D-aminoacyl-tRNA deacylase"/>
    <property type="match status" value="1"/>
</dbReference>